<dbReference type="Pfam" id="PF01476">
    <property type="entry name" value="LysM"/>
    <property type="match status" value="1"/>
</dbReference>
<keyword evidence="1" id="KW-0732">Signal</keyword>
<protein>
    <submittedName>
        <fullName evidence="3">LysM peptidoglycan-binding domain-containing protein</fullName>
    </submittedName>
</protein>
<feature type="chain" id="PRO_5020877390" evidence="1">
    <location>
        <begin position="41"/>
        <end position="401"/>
    </location>
</feature>
<evidence type="ECO:0000313" key="4">
    <source>
        <dbReference type="Proteomes" id="UP000292120"/>
    </source>
</evidence>
<proteinExistence type="predicted"/>
<dbReference type="Gene3D" id="3.10.350.10">
    <property type="entry name" value="LysM domain"/>
    <property type="match status" value="1"/>
</dbReference>
<keyword evidence="4" id="KW-1185">Reference proteome</keyword>
<evidence type="ECO:0000259" key="2">
    <source>
        <dbReference type="PROSITE" id="PS51782"/>
    </source>
</evidence>
<organism evidence="3 4">
    <name type="scientific">Aquabacterium lacunae</name>
    <dbReference type="NCBI Taxonomy" id="2528630"/>
    <lineage>
        <taxon>Bacteria</taxon>
        <taxon>Pseudomonadati</taxon>
        <taxon>Pseudomonadota</taxon>
        <taxon>Betaproteobacteria</taxon>
        <taxon>Burkholderiales</taxon>
        <taxon>Aquabacterium</taxon>
    </lineage>
</organism>
<name>A0A4Q9GYZ9_9BURK</name>
<comment type="caution">
    <text evidence="3">The sequence shown here is derived from an EMBL/GenBank/DDBJ whole genome shotgun (WGS) entry which is preliminary data.</text>
</comment>
<dbReference type="AlphaFoldDB" id="A0A4Q9GYZ9"/>
<dbReference type="CDD" id="cd00118">
    <property type="entry name" value="LysM"/>
    <property type="match status" value="1"/>
</dbReference>
<dbReference type="Proteomes" id="UP000292120">
    <property type="component" value="Unassembled WGS sequence"/>
</dbReference>
<reference evidence="3 4" key="1">
    <citation type="submission" date="2019-02" db="EMBL/GenBank/DDBJ databases">
        <title>Aquabacterium sp. strain KMB7.</title>
        <authorList>
            <person name="Chen W.-M."/>
        </authorList>
    </citation>
    <scope>NUCLEOTIDE SEQUENCE [LARGE SCALE GENOMIC DNA]</scope>
    <source>
        <strain evidence="3 4">KMB7</strain>
    </source>
</reference>
<dbReference type="PANTHER" id="PTHR34700">
    <property type="entry name" value="POTASSIUM BINDING PROTEIN KBP"/>
    <property type="match status" value="1"/>
</dbReference>
<feature type="signal peptide" evidence="1">
    <location>
        <begin position="1"/>
        <end position="40"/>
    </location>
</feature>
<dbReference type="PROSITE" id="PS51782">
    <property type="entry name" value="LYSM"/>
    <property type="match status" value="1"/>
</dbReference>
<dbReference type="EMBL" id="SIXI01000003">
    <property type="protein sequence ID" value="TBO31451.1"/>
    <property type="molecule type" value="Genomic_DNA"/>
</dbReference>
<dbReference type="RefSeq" id="WP_130967905.1">
    <property type="nucleotide sequence ID" value="NZ_SIXI01000003.1"/>
</dbReference>
<accession>A0A4Q9GYZ9</accession>
<dbReference type="PANTHER" id="PTHR34700:SF4">
    <property type="entry name" value="PHAGE-LIKE ELEMENT PBSX PROTEIN XKDP"/>
    <property type="match status" value="1"/>
</dbReference>
<gene>
    <name evidence="3" type="ORF">EYS42_09470</name>
</gene>
<feature type="domain" description="LysM" evidence="2">
    <location>
        <begin position="74"/>
        <end position="123"/>
    </location>
</feature>
<dbReference type="SMART" id="SM00257">
    <property type="entry name" value="LysM"/>
    <property type="match status" value="1"/>
</dbReference>
<evidence type="ECO:0000313" key="3">
    <source>
        <dbReference type="EMBL" id="TBO31451.1"/>
    </source>
</evidence>
<sequence>MWERRSRPECTLETVLKTLHALTLAASISLGLLASASVQAQVPNFPISAQQKATAQQVSEAGVPLSELAPNAPDSHTVKRGETLWGISGLFLKSPWRWPELWGMNLQQIRNPHLIFPGQVLYLDKSNGRARLRLGTPISSGTSGGDVKLSPRVREGSLTDAIATVPVHLLEPFFNEAVIFNNGDELVKAPRVIATQEGRVLASRGESVYVRGDTEGRKEFRLFREPKPLRDPDTREVLGYEAQYVGAGDLTREGVEGTGADGKPLIVPGTLQITRVRQEVMVSDRLSPVPPREFESVVPRAPAQMAGAIVSIYGEALTAGQNQIVVINRGTRDGVEKGHVLALWRAGAEIRDITDPDKRSVKLPDERHGLLYVFRPFEKMSYALILSVQEPVKPGDRFTQP</sequence>
<evidence type="ECO:0000256" key="1">
    <source>
        <dbReference type="SAM" id="SignalP"/>
    </source>
</evidence>
<dbReference type="SUPFAM" id="SSF54106">
    <property type="entry name" value="LysM domain"/>
    <property type="match status" value="1"/>
</dbReference>
<dbReference type="InterPro" id="IPR052196">
    <property type="entry name" value="Bact_Kbp"/>
</dbReference>
<dbReference type="OrthoDB" id="9765158at2"/>
<dbReference type="InterPro" id="IPR018392">
    <property type="entry name" value="LysM"/>
</dbReference>
<dbReference type="InterPro" id="IPR036779">
    <property type="entry name" value="LysM_dom_sf"/>
</dbReference>